<dbReference type="Gene3D" id="3.40.1190.20">
    <property type="match status" value="1"/>
</dbReference>
<gene>
    <name evidence="1" type="ORF">BACCOPRO_00730</name>
</gene>
<dbReference type="InterPro" id="IPR029056">
    <property type="entry name" value="Ribokinase-like"/>
</dbReference>
<reference evidence="1 2" key="1">
    <citation type="submission" date="2008-12" db="EMBL/GenBank/DDBJ databases">
        <authorList>
            <person name="Fulton L."/>
            <person name="Clifton S."/>
            <person name="Fulton B."/>
            <person name="Xu J."/>
            <person name="Minx P."/>
            <person name="Pepin K.H."/>
            <person name="Johnson M."/>
            <person name="Bhonagiri V."/>
            <person name="Nash W.E."/>
            <person name="Mardis E.R."/>
            <person name="Wilson R.K."/>
        </authorList>
    </citation>
    <scope>NUCLEOTIDE SEQUENCE [LARGE SCALE GENOMIC DNA]</scope>
    <source>
        <strain evidence="1 2">DSM 18228</strain>
    </source>
</reference>
<name>S0F6J2_9BACT</name>
<accession>S0F6J2</accession>
<keyword evidence="2" id="KW-1185">Reference proteome</keyword>
<protein>
    <recommendedName>
        <fullName evidence="3">Carbohydrate kinase PfkB domain-containing protein</fullName>
    </recommendedName>
</protein>
<evidence type="ECO:0000313" key="1">
    <source>
        <dbReference type="EMBL" id="EEF75247.1"/>
    </source>
</evidence>
<dbReference type="STRING" id="547042.BACCOPRO_00730"/>
<dbReference type="SUPFAM" id="SSF53613">
    <property type="entry name" value="Ribokinase-like"/>
    <property type="match status" value="1"/>
</dbReference>
<dbReference type="EMBL" id="ACBW01000052">
    <property type="protein sequence ID" value="EEF75247.1"/>
    <property type="molecule type" value="Genomic_DNA"/>
</dbReference>
<dbReference type="AlphaFoldDB" id="S0F6J2"/>
<dbReference type="HOGENOM" id="CLU_2353942_0_0_10"/>
<proteinExistence type="predicted"/>
<evidence type="ECO:0008006" key="3">
    <source>
        <dbReference type="Google" id="ProtNLM"/>
    </source>
</evidence>
<organism evidence="1 2">
    <name type="scientific">Phocaeicola coprophilus DSM 18228 = JCM 13818</name>
    <dbReference type="NCBI Taxonomy" id="547042"/>
    <lineage>
        <taxon>Bacteria</taxon>
        <taxon>Pseudomonadati</taxon>
        <taxon>Bacteroidota</taxon>
        <taxon>Bacteroidia</taxon>
        <taxon>Bacteroidales</taxon>
        <taxon>Bacteroidaceae</taxon>
        <taxon>Phocaeicola</taxon>
    </lineage>
</organism>
<sequence>MNSEHHTFAGILYADGTMYHTRVYDINNVIDCVGVGDAFCGALLYAQSAWTDNQKRVDFSTAASVLKNTISGDYNMVKVSEVEELMARNEKGELER</sequence>
<dbReference type="eggNOG" id="COG0524">
    <property type="taxonomic scope" value="Bacteria"/>
</dbReference>
<dbReference type="Proteomes" id="UP000014073">
    <property type="component" value="Unassembled WGS sequence"/>
</dbReference>
<evidence type="ECO:0000313" key="2">
    <source>
        <dbReference type="Proteomes" id="UP000014073"/>
    </source>
</evidence>
<dbReference type="GO" id="GO:0003824">
    <property type="term" value="F:catalytic activity"/>
    <property type="evidence" value="ECO:0007669"/>
    <property type="project" value="UniProtKB-ARBA"/>
</dbReference>
<comment type="caution">
    <text evidence="1">The sequence shown here is derived from an EMBL/GenBank/DDBJ whole genome shotgun (WGS) entry which is preliminary data.</text>
</comment>